<keyword evidence="3" id="KW-1185">Reference proteome</keyword>
<dbReference type="Proteomes" id="UP000318380">
    <property type="component" value="Unassembled WGS sequence"/>
</dbReference>
<dbReference type="PROSITE" id="PS51257">
    <property type="entry name" value="PROKAR_LIPOPROTEIN"/>
    <property type="match status" value="1"/>
</dbReference>
<protein>
    <submittedName>
        <fullName evidence="2">Uncharacterized protein</fullName>
    </submittedName>
</protein>
<dbReference type="AlphaFoldDB" id="A0A561BPP9"/>
<evidence type="ECO:0000313" key="2">
    <source>
        <dbReference type="EMBL" id="TWD80841.1"/>
    </source>
</evidence>
<evidence type="ECO:0000313" key="3">
    <source>
        <dbReference type="Proteomes" id="UP000318380"/>
    </source>
</evidence>
<organism evidence="2 3">
    <name type="scientific">Kribbella amoyensis</name>
    <dbReference type="NCBI Taxonomy" id="996641"/>
    <lineage>
        <taxon>Bacteria</taxon>
        <taxon>Bacillati</taxon>
        <taxon>Actinomycetota</taxon>
        <taxon>Actinomycetes</taxon>
        <taxon>Propionibacteriales</taxon>
        <taxon>Kribbellaceae</taxon>
        <taxon>Kribbella</taxon>
    </lineage>
</organism>
<accession>A0A561BPP9</accession>
<feature type="region of interest" description="Disordered" evidence="1">
    <location>
        <begin position="191"/>
        <end position="220"/>
    </location>
</feature>
<dbReference type="OrthoDB" id="3680722at2"/>
<dbReference type="EMBL" id="VIVK01000001">
    <property type="protein sequence ID" value="TWD80841.1"/>
    <property type="molecule type" value="Genomic_DNA"/>
</dbReference>
<gene>
    <name evidence="2" type="ORF">FB561_1936</name>
</gene>
<comment type="caution">
    <text evidence="2">The sequence shown here is derived from an EMBL/GenBank/DDBJ whole genome shotgun (WGS) entry which is preliminary data.</text>
</comment>
<reference evidence="2 3" key="1">
    <citation type="submission" date="2019-06" db="EMBL/GenBank/DDBJ databases">
        <title>Sequencing the genomes of 1000 actinobacteria strains.</title>
        <authorList>
            <person name="Klenk H.-P."/>
        </authorList>
    </citation>
    <scope>NUCLEOTIDE SEQUENCE [LARGE SCALE GENOMIC DNA]</scope>
    <source>
        <strain evidence="2 3">DSM 24683</strain>
    </source>
</reference>
<sequence>MKLTDDLGTDGMRIRSIATSALALVLLAGCSSSGEEPAAAPPPSPAPTTPTVRPPLTVPQYQALLAGIEQRIRPLLVQAMATKTLPATDTARVRLAIALEREYKAAEPVTAPRGLSSEHHSLLAVLGSYRNLRTLFSTAMLEKKNGCGLPKPVASLLYEAKRDVYYSVGGSSLKALTEDLAKVKISFGKTMMPAGPADPPRRDRRGVNGKVLQRSGPRGSGVLQITNDDDSDVVIAAVAGDPKRPLASIYVRGDSKATLSGIRGTYSVYVKSGSDWDSRRGLLQRKLLVRTVSAVVRPALELADQPGQDRARERDDE</sequence>
<evidence type="ECO:0000256" key="1">
    <source>
        <dbReference type="SAM" id="MobiDB-lite"/>
    </source>
</evidence>
<dbReference type="RefSeq" id="WP_145805152.1">
    <property type="nucleotide sequence ID" value="NZ_VIVK01000001.1"/>
</dbReference>
<name>A0A561BPP9_9ACTN</name>
<proteinExistence type="predicted"/>
<feature type="region of interest" description="Disordered" evidence="1">
    <location>
        <begin position="33"/>
        <end position="55"/>
    </location>
</feature>
<feature type="compositionally biased region" description="Pro residues" evidence="1">
    <location>
        <begin position="39"/>
        <end position="55"/>
    </location>
</feature>